<dbReference type="Proteomes" id="UP000198891">
    <property type="component" value="Unassembled WGS sequence"/>
</dbReference>
<name>A0A1H3SPY2_9MICO</name>
<dbReference type="AlphaFoldDB" id="A0A1H3SPY2"/>
<dbReference type="RefSeq" id="WP_175494334.1">
    <property type="nucleotide sequence ID" value="NZ_FNPZ01000004.1"/>
</dbReference>
<organism evidence="2 3">
    <name type="scientific">Herbiconiux ginsengi</name>
    <dbReference type="NCBI Taxonomy" id="381665"/>
    <lineage>
        <taxon>Bacteria</taxon>
        <taxon>Bacillati</taxon>
        <taxon>Actinomycetota</taxon>
        <taxon>Actinomycetes</taxon>
        <taxon>Micrococcales</taxon>
        <taxon>Microbacteriaceae</taxon>
        <taxon>Herbiconiux</taxon>
    </lineage>
</organism>
<feature type="transmembrane region" description="Helical" evidence="1">
    <location>
        <begin position="23"/>
        <end position="46"/>
    </location>
</feature>
<dbReference type="STRING" id="381665.SAMN05216554_3551"/>
<sequence length="48" mass="5045">MSRIPSSQRAGTQRQNADRARTLLRALVVIVSATAAVTLSAIALAIQP</sequence>
<keyword evidence="1" id="KW-1133">Transmembrane helix</keyword>
<evidence type="ECO:0000313" key="3">
    <source>
        <dbReference type="Proteomes" id="UP000198891"/>
    </source>
</evidence>
<accession>A0A1H3SPY2</accession>
<dbReference type="EMBL" id="FNPZ01000004">
    <property type="protein sequence ID" value="SDZ39787.1"/>
    <property type="molecule type" value="Genomic_DNA"/>
</dbReference>
<protein>
    <submittedName>
        <fullName evidence="2">Uncharacterized protein</fullName>
    </submittedName>
</protein>
<keyword evidence="1" id="KW-0812">Transmembrane</keyword>
<gene>
    <name evidence="2" type="ORF">SAMN05216554_3551</name>
</gene>
<evidence type="ECO:0000313" key="2">
    <source>
        <dbReference type="EMBL" id="SDZ39787.1"/>
    </source>
</evidence>
<reference evidence="2 3" key="1">
    <citation type="submission" date="2016-10" db="EMBL/GenBank/DDBJ databases">
        <authorList>
            <person name="de Groot N.N."/>
        </authorList>
    </citation>
    <scope>NUCLEOTIDE SEQUENCE [LARGE SCALE GENOMIC DNA]</scope>
    <source>
        <strain evidence="2 3">CGMCC 4.3491</strain>
    </source>
</reference>
<proteinExistence type="predicted"/>
<keyword evidence="3" id="KW-1185">Reference proteome</keyword>
<evidence type="ECO:0000256" key="1">
    <source>
        <dbReference type="SAM" id="Phobius"/>
    </source>
</evidence>
<keyword evidence="1" id="KW-0472">Membrane</keyword>